<evidence type="ECO:0000256" key="1">
    <source>
        <dbReference type="ARBA" id="ARBA00004651"/>
    </source>
</evidence>
<dbReference type="NCBIfam" id="TIGR00937">
    <property type="entry name" value="2A51"/>
    <property type="match status" value="1"/>
</dbReference>
<keyword evidence="6 7" id="KW-0472">Membrane</keyword>
<evidence type="ECO:0000256" key="7">
    <source>
        <dbReference type="SAM" id="Phobius"/>
    </source>
</evidence>
<dbReference type="GO" id="GO:0015109">
    <property type="term" value="F:chromate transmembrane transporter activity"/>
    <property type="evidence" value="ECO:0007669"/>
    <property type="project" value="InterPro"/>
</dbReference>
<evidence type="ECO:0000256" key="6">
    <source>
        <dbReference type="ARBA" id="ARBA00023136"/>
    </source>
</evidence>
<proteinExistence type="inferred from homology"/>
<keyword evidence="4 7" id="KW-0812">Transmembrane</keyword>
<comment type="caution">
    <text evidence="8">The sequence shown here is derived from an EMBL/GenBank/DDBJ whole genome shotgun (WGS) entry which is preliminary data.</text>
</comment>
<name>A0A7X2HK94_RALPI</name>
<comment type="similarity">
    <text evidence="2">Belongs to the chromate ion transporter (CHR) (TC 2.A.51) family.</text>
</comment>
<dbReference type="Pfam" id="PF02417">
    <property type="entry name" value="Chromate_transp"/>
    <property type="match status" value="2"/>
</dbReference>
<feature type="transmembrane region" description="Helical" evidence="7">
    <location>
        <begin position="20"/>
        <end position="41"/>
    </location>
</feature>
<accession>A0A7X2HK94</accession>
<gene>
    <name evidence="8" type="primary">chrA</name>
    <name evidence="8" type="ORF">GJQ57_05265</name>
</gene>
<sequence>MESGVTSSPPEQAGSALEVLAVFLKLGLTSFGGPIAHLGYFRQEFVERRRWLDDETFTDLVGLCQFLPGPASSQAGFSIGLLRAGWLGGLAAWCGFTLPSVLLLLAFAVVAPSLAGPFGSGLIHGLKLVAVAVVAQAVWDMARRLCPDHRRAVIALIALALLSTLTTVYAQLLVIVVGAVLGLLLCQPSAAANAVARQEMAQEFHVSRAAGAVALTLFCLLLFGLPVLGAVEGGGTVNVFDAFYRSGALVFGGGHVVLPLLQLQTVATGWVTPNDFLAGYGAAQAVPGPLFTFATFLGWMLSGAPNHWAGAALATLGIFLPGLLLVISALPYWQTLRARPSMTALLGGVNAAVVGLLAAALYSPVWTSAVLSQLDFAVAAVSFFLLVQWKVPPLAVVAFCALVGIAQGFLH</sequence>
<protein>
    <submittedName>
        <fullName evidence="8">Chromate efflux transporter</fullName>
    </submittedName>
</protein>
<dbReference type="InterPro" id="IPR014047">
    <property type="entry name" value="Chr_Tranpt_l_chain"/>
</dbReference>
<evidence type="ECO:0000256" key="3">
    <source>
        <dbReference type="ARBA" id="ARBA00022475"/>
    </source>
</evidence>
<dbReference type="Proteomes" id="UP000441032">
    <property type="component" value="Unassembled WGS sequence"/>
</dbReference>
<evidence type="ECO:0000256" key="5">
    <source>
        <dbReference type="ARBA" id="ARBA00022989"/>
    </source>
</evidence>
<feature type="transmembrane region" description="Helical" evidence="7">
    <location>
        <begin position="208"/>
        <end position="231"/>
    </location>
</feature>
<dbReference type="PANTHER" id="PTHR33567:SF3">
    <property type="entry name" value="CHROMATE ION TRANSPORTER (EUROFUNG)"/>
    <property type="match status" value="1"/>
</dbReference>
<evidence type="ECO:0000256" key="4">
    <source>
        <dbReference type="ARBA" id="ARBA00022692"/>
    </source>
</evidence>
<feature type="transmembrane region" description="Helical" evidence="7">
    <location>
        <begin position="308"/>
        <end position="330"/>
    </location>
</feature>
<dbReference type="PIRSF" id="PIRSF004810">
    <property type="entry name" value="ChrA"/>
    <property type="match status" value="1"/>
</dbReference>
<reference evidence="8 9" key="1">
    <citation type="submission" date="2019-11" db="EMBL/GenBank/DDBJ databases">
        <title>Phenotypic characterization of an OXA-22 and OXA-60 co-producing Ralstonia pickettii clinical strain.</title>
        <authorList>
            <person name="He F."/>
        </authorList>
    </citation>
    <scope>NUCLEOTIDE SEQUENCE [LARGE SCALE GENOMIC DNA]</scope>
    <source>
        <strain evidence="8 9">PSLESD1</strain>
    </source>
</reference>
<keyword evidence="5 7" id="KW-1133">Transmembrane helix</keyword>
<feature type="transmembrane region" description="Helical" evidence="7">
    <location>
        <begin position="394"/>
        <end position="410"/>
    </location>
</feature>
<feature type="transmembrane region" description="Helical" evidence="7">
    <location>
        <begin position="151"/>
        <end position="169"/>
    </location>
</feature>
<evidence type="ECO:0000313" key="9">
    <source>
        <dbReference type="Proteomes" id="UP000441032"/>
    </source>
</evidence>
<keyword evidence="3" id="KW-1003">Cell membrane</keyword>
<evidence type="ECO:0000256" key="2">
    <source>
        <dbReference type="ARBA" id="ARBA00005262"/>
    </source>
</evidence>
<feature type="transmembrane region" description="Helical" evidence="7">
    <location>
        <begin position="90"/>
        <end position="115"/>
    </location>
</feature>
<feature type="transmembrane region" description="Helical" evidence="7">
    <location>
        <begin position="175"/>
        <end position="196"/>
    </location>
</feature>
<feature type="transmembrane region" description="Helical" evidence="7">
    <location>
        <begin position="282"/>
        <end position="302"/>
    </location>
</feature>
<feature type="transmembrane region" description="Helical" evidence="7">
    <location>
        <begin position="342"/>
        <end position="362"/>
    </location>
</feature>
<comment type="subcellular location">
    <subcellularLocation>
        <location evidence="1">Cell membrane</location>
        <topology evidence="1">Multi-pass membrane protein</topology>
    </subcellularLocation>
</comment>
<evidence type="ECO:0000313" key="8">
    <source>
        <dbReference type="EMBL" id="MRS98064.1"/>
    </source>
</evidence>
<dbReference type="EMBL" id="WJYN01000001">
    <property type="protein sequence ID" value="MRS98064.1"/>
    <property type="molecule type" value="Genomic_DNA"/>
</dbReference>
<feature type="transmembrane region" description="Helical" evidence="7">
    <location>
        <begin position="243"/>
        <end position="261"/>
    </location>
</feature>
<dbReference type="InterPro" id="IPR003370">
    <property type="entry name" value="Chromate_transpt"/>
</dbReference>
<dbReference type="GO" id="GO:0005886">
    <property type="term" value="C:plasma membrane"/>
    <property type="evidence" value="ECO:0007669"/>
    <property type="project" value="UniProtKB-SubCell"/>
</dbReference>
<dbReference type="RefSeq" id="WP_154205960.1">
    <property type="nucleotide sequence ID" value="NZ_WJYN01000001.1"/>
</dbReference>
<feature type="transmembrane region" description="Helical" evidence="7">
    <location>
        <begin position="121"/>
        <end position="139"/>
    </location>
</feature>
<organism evidence="8 9">
    <name type="scientific">Ralstonia pickettii</name>
    <name type="common">Burkholderia pickettii</name>
    <dbReference type="NCBI Taxonomy" id="329"/>
    <lineage>
        <taxon>Bacteria</taxon>
        <taxon>Pseudomonadati</taxon>
        <taxon>Pseudomonadota</taxon>
        <taxon>Betaproteobacteria</taxon>
        <taxon>Burkholderiales</taxon>
        <taxon>Burkholderiaceae</taxon>
        <taxon>Ralstonia</taxon>
    </lineage>
</organism>
<dbReference type="PANTHER" id="PTHR33567">
    <property type="entry name" value="CHROMATE ION TRANSPORTER (EUROFUNG)"/>
    <property type="match status" value="1"/>
</dbReference>
<dbReference type="AlphaFoldDB" id="A0A7X2HK94"/>